<dbReference type="RefSeq" id="WP_262601299.1">
    <property type="nucleotide sequence ID" value="NZ_CP103300.1"/>
</dbReference>
<dbReference type="Pfam" id="PF00535">
    <property type="entry name" value="Glycos_transf_2"/>
    <property type="match status" value="2"/>
</dbReference>
<dbReference type="CDD" id="cd04184">
    <property type="entry name" value="GT2_RfbC_Mx_like"/>
    <property type="match status" value="1"/>
</dbReference>
<organism evidence="2 3">
    <name type="scientific">Endozoicomonas euniceicola</name>
    <dbReference type="NCBI Taxonomy" id="1234143"/>
    <lineage>
        <taxon>Bacteria</taxon>
        <taxon>Pseudomonadati</taxon>
        <taxon>Pseudomonadota</taxon>
        <taxon>Gammaproteobacteria</taxon>
        <taxon>Oceanospirillales</taxon>
        <taxon>Endozoicomonadaceae</taxon>
        <taxon>Endozoicomonas</taxon>
    </lineage>
</organism>
<feature type="domain" description="Glycosyltransferase 2-like" evidence="1">
    <location>
        <begin position="409"/>
        <end position="587"/>
    </location>
</feature>
<reference evidence="2" key="1">
    <citation type="submission" date="2022-10" db="EMBL/GenBank/DDBJ databases">
        <title>Completed Genome Sequence of two octocoral isolated bacterium, Endozoicomonas euniceicola EF212T and Endozoicomonas gorgoniicola PS125T.</title>
        <authorList>
            <person name="Chiou Y.-J."/>
            <person name="Chen Y.-H."/>
        </authorList>
    </citation>
    <scope>NUCLEOTIDE SEQUENCE</scope>
    <source>
        <strain evidence="2">EF212</strain>
    </source>
</reference>
<dbReference type="Proteomes" id="UP001163255">
    <property type="component" value="Chromosome"/>
</dbReference>
<name>A0ABY6H0F5_9GAMM</name>
<keyword evidence="3" id="KW-1185">Reference proteome</keyword>
<sequence length="678" mass="76854">MPRGWYMVEVKVRSTLSFLRAKLYYHFGKGFSEEQTYKLPLTSGKLTKKVIFFPDIPSALRFDPCEEQAEFTIEHLRLCKLTSSKAKQLMTKKAGSLKLEDLQRTYSACFEHLPLAGSYQQWIERAEKPLFGDLTRLSELTEEFESSPLISVVMPVYNVPERFLREAIESVRKQVYSNWELCIADDCSTEPYIQSVLREYAELDSRIKVVFREENGHISHASNSALELATGQYIALLDHDDMLAPHALFAVVDALNKQPELEFIYSDEDFTDEEGHRLRPHFKSQWNPELLNAHNYITHLAVAKLDLVNRIGNFRPGFEGAQDYDLFLRITHELPADKIGHIPHVLYHWRAIEGSTAAGADAKNYATIAGLKALSEVHSGQRDTAVKHGTLENFYRVTYPVPEKAPLVSLMIPTRNGLDIIKPCVDSILDKTQYSNYEILIIDNQSDDPETLKWFSEVSQKRNVRVLSYDHPFNYSLINNFAASQANGEILALVNNDVEVISPDWLDEMVSLAVRDETGCVGAKLYYPDGDIQHAGVILGLGGYAAHAHRGLPGDHPGYFNRASVRQNLSAVTGACLVVRKDIFHEVGGLESAFTVAYNDVDFCLKVQAAGYSNVYTPYAELYHHESKTRGFDDTPEKQARFEQEKRLLAERWGSLLENDPFYNPNLTRSNEHFSIAV</sequence>
<proteinExistence type="predicted"/>
<feature type="domain" description="Glycosyltransferase 2-like" evidence="1">
    <location>
        <begin position="151"/>
        <end position="309"/>
    </location>
</feature>
<protein>
    <submittedName>
        <fullName evidence="2">Glycosyltransferase family 2 protein</fullName>
    </submittedName>
</protein>
<evidence type="ECO:0000259" key="1">
    <source>
        <dbReference type="Pfam" id="PF00535"/>
    </source>
</evidence>
<dbReference type="InterPro" id="IPR029044">
    <property type="entry name" value="Nucleotide-diphossugar_trans"/>
</dbReference>
<dbReference type="EMBL" id="CP103300">
    <property type="protein sequence ID" value="UYM18539.1"/>
    <property type="molecule type" value="Genomic_DNA"/>
</dbReference>
<evidence type="ECO:0000313" key="2">
    <source>
        <dbReference type="EMBL" id="UYM18539.1"/>
    </source>
</evidence>
<dbReference type="PANTHER" id="PTHR43179:SF7">
    <property type="entry name" value="RHAMNOSYLTRANSFERASE WBBL"/>
    <property type="match status" value="1"/>
</dbReference>
<dbReference type="InterPro" id="IPR001173">
    <property type="entry name" value="Glyco_trans_2-like"/>
</dbReference>
<dbReference type="SUPFAM" id="SSF53448">
    <property type="entry name" value="Nucleotide-diphospho-sugar transferases"/>
    <property type="match status" value="2"/>
</dbReference>
<dbReference type="Gene3D" id="3.90.550.10">
    <property type="entry name" value="Spore Coat Polysaccharide Biosynthesis Protein SpsA, Chain A"/>
    <property type="match status" value="2"/>
</dbReference>
<accession>A0ABY6H0F5</accession>
<dbReference type="PANTHER" id="PTHR43179">
    <property type="entry name" value="RHAMNOSYLTRANSFERASE WBBL"/>
    <property type="match status" value="1"/>
</dbReference>
<evidence type="ECO:0000313" key="3">
    <source>
        <dbReference type="Proteomes" id="UP001163255"/>
    </source>
</evidence>
<gene>
    <name evidence="2" type="ORF">NX720_11755</name>
</gene>
<dbReference type="CDD" id="cd04186">
    <property type="entry name" value="GT_2_like_c"/>
    <property type="match status" value="1"/>
</dbReference>